<evidence type="ECO:0000313" key="3">
    <source>
        <dbReference type="WBParaSite" id="ACRNAN_scaffold4136.g25171.t1"/>
    </source>
</evidence>
<evidence type="ECO:0000313" key="2">
    <source>
        <dbReference type="Proteomes" id="UP000887540"/>
    </source>
</evidence>
<dbReference type="Proteomes" id="UP000887540">
    <property type="component" value="Unplaced"/>
</dbReference>
<dbReference type="WBParaSite" id="ACRNAN_scaffold4136.g25171.t1">
    <property type="protein sequence ID" value="ACRNAN_scaffold4136.g25171.t1"/>
    <property type="gene ID" value="ACRNAN_scaffold4136.g25171"/>
</dbReference>
<sequence>MRSGFAPSGDCDKQIQYDEAIGEIATTTCLCTGEKCNFSMAYRTFPAKIKESSADGAGASGTKFILNGEGSIR</sequence>
<accession>A0A914DVR2</accession>
<reference evidence="3" key="1">
    <citation type="submission" date="2022-11" db="UniProtKB">
        <authorList>
            <consortium name="WormBaseParasite"/>
        </authorList>
    </citation>
    <scope>IDENTIFICATION</scope>
</reference>
<feature type="region of interest" description="Disordered" evidence="1">
    <location>
        <begin position="52"/>
        <end position="73"/>
    </location>
</feature>
<dbReference type="AlphaFoldDB" id="A0A914DVR2"/>
<evidence type="ECO:0000256" key="1">
    <source>
        <dbReference type="SAM" id="MobiDB-lite"/>
    </source>
</evidence>
<proteinExistence type="predicted"/>
<protein>
    <submittedName>
        <fullName evidence="3">Post-SET domain-containing protein</fullName>
    </submittedName>
</protein>
<keyword evidence="2" id="KW-1185">Reference proteome</keyword>
<name>A0A914DVR2_9BILA</name>
<organism evidence="2 3">
    <name type="scientific">Acrobeloides nanus</name>
    <dbReference type="NCBI Taxonomy" id="290746"/>
    <lineage>
        <taxon>Eukaryota</taxon>
        <taxon>Metazoa</taxon>
        <taxon>Ecdysozoa</taxon>
        <taxon>Nematoda</taxon>
        <taxon>Chromadorea</taxon>
        <taxon>Rhabditida</taxon>
        <taxon>Tylenchina</taxon>
        <taxon>Cephalobomorpha</taxon>
        <taxon>Cephaloboidea</taxon>
        <taxon>Cephalobidae</taxon>
        <taxon>Acrobeloides</taxon>
    </lineage>
</organism>